<feature type="transmembrane region" description="Helical" evidence="2">
    <location>
        <begin position="155"/>
        <end position="174"/>
    </location>
</feature>
<evidence type="ECO:0000313" key="4">
    <source>
        <dbReference type="EMBL" id="SDE53451.1"/>
    </source>
</evidence>
<evidence type="ECO:0000313" key="3">
    <source>
        <dbReference type="EMBL" id="MDY5153549.1"/>
    </source>
</evidence>
<gene>
    <name evidence="3" type="ORF">R6G71_05740</name>
    <name evidence="4" type="ORF">SAMN05421878_11237</name>
</gene>
<dbReference type="Proteomes" id="UP000182744">
    <property type="component" value="Unassembled WGS sequence"/>
</dbReference>
<reference evidence="5" key="1">
    <citation type="submission" date="2016-10" db="EMBL/GenBank/DDBJ databases">
        <authorList>
            <person name="Varghese N."/>
        </authorList>
    </citation>
    <scope>NUCLEOTIDE SEQUENCE [LARGE SCALE GENOMIC DNA]</scope>
    <source>
        <strain evidence="5">DSM 20639</strain>
    </source>
</reference>
<evidence type="ECO:0000256" key="2">
    <source>
        <dbReference type="SAM" id="Phobius"/>
    </source>
</evidence>
<organism evidence="4 5">
    <name type="scientific">Actinobaculum suis</name>
    <dbReference type="NCBI Taxonomy" id="1657"/>
    <lineage>
        <taxon>Bacteria</taxon>
        <taxon>Bacillati</taxon>
        <taxon>Actinomycetota</taxon>
        <taxon>Actinomycetes</taxon>
        <taxon>Actinomycetales</taxon>
        <taxon>Actinomycetaceae</taxon>
        <taxon>Actinobaculum</taxon>
    </lineage>
</organism>
<protein>
    <submittedName>
        <fullName evidence="4">Uncharacterized protein</fullName>
    </submittedName>
</protein>
<evidence type="ECO:0000256" key="1">
    <source>
        <dbReference type="SAM" id="MobiDB-lite"/>
    </source>
</evidence>
<keyword evidence="2" id="KW-1133">Transmembrane helix</keyword>
<dbReference type="Proteomes" id="UP001273799">
    <property type="component" value="Unassembled WGS sequence"/>
</dbReference>
<reference evidence="4" key="2">
    <citation type="submission" date="2016-10" db="EMBL/GenBank/DDBJ databases">
        <authorList>
            <person name="de Groot N.N."/>
        </authorList>
    </citation>
    <scope>NUCLEOTIDE SEQUENCE [LARGE SCALE GENOMIC DNA]</scope>
    <source>
        <strain evidence="4">DSM 20639</strain>
    </source>
</reference>
<feature type="transmembrane region" description="Helical" evidence="2">
    <location>
        <begin position="186"/>
        <end position="207"/>
    </location>
</feature>
<name>A0A1G7DPM0_9ACTO</name>
<feature type="transmembrane region" description="Helical" evidence="2">
    <location>
        <begin position="93"/>
        <end position="116"/>
    </location>
</feature>
<feature type="transmembrane region" description="Helical" evidence="2">
    <location>
        <begin position="128"/>
        <end position="148"/>
    </location>
</feature>
<keyword evidence="2" id="KW-0812">Transmembrane</keyword>
<dbReference type="RefSeq" id="WP_074663167.1">
    <property type="nucleotide sequence ID" value="NZ_FNAU01000012.1"/>
</dbReference>
<evidence type="ECO:0000313" key="5">
    <source>
        <dbReference type="Proteomes" id="UP000182744"/>
    </source>
</evidence>
<dbReference type="EMBL" id="JAWNFU010000003">
    <property type="protein sequence ID" value="MDY5153549.1"/>
    <property type="molecule type" value="Genomic_DNA"/>
</dbReference>
<accession>A0A1G7DPM0</accession>
<keyword evidence="5" id="KW-1185">Reference proteome</keyword>
<keyword evidence="2" id="KW-0472">Membrane</keyword>
<dbReference type="EMBL" id="FNAU01000012">
    <property type="protein sequence ID" value="SDE53451.1"/>
    <property type="molecule type" value="Genomic_DNA"/>
</dbReference>
<sequence>MTFGAHTQPPAGDSPARNLPAGNLPAGASHLENWQSGGPQAGNPPARNPNLPAGVPVGAGVPVEPGFPAGSAVPAANPALPEDPYARSKSQPVWLRALMGAILGAFAGILGVVTHGGMAGLPGLTLNMMWVGPIIAFAVLATGAWYTLDTCKNVGWLSYYVVAEALTFAFMWRAPANDVVLVNATLANIWLVLAPIAGVAPLVVYAVRRRRNLRREQRELYRQQENSGANMAKQG</sequence>
<proteinExistence type="predicted"/>
<feature type="region of interest" description="Disordered" evidence="1">
    <location>
        <begin position="1"/>
        <end position="57"/>
    </location>
</feature>
<reference evidence="3" key="3">
    <citation type="submission" date="2023-10" db="EMBL/GenBank/DDBJ databases">
        <title>Whole Genome based description of the genera Actinobaculum and Actinotignum reveals a complex phylogenetic relationship within the species included in the genus Actinotignum.</title>
        <authorList>
            <person name="Jensen C.S."/>
            <person name="Dargis R."/>
            <person name="Kemp M."/>
            <person name="Christensen J.J."/>
        </authorList>
    </citation>
    <scope>NUCLEOTIDE SEQUENCE</scope>
    <source>
        <strain evidence="3">Actinobaculum_suis_CCUG19206T</strain>
    </source>
</reference>
<dbReference type="AlphaFoldDB" id="A0A1G7DPM0"/>